<reference evidence="12 13" key="1">
    <citation type="journal article" date="2011" name="Proc. Natl. Acad. Sci. U.S.A.">
        <title>Evolutionary erosion of yeast sex chromosomes by mating-type switching accidents.</title>
        <authorList>
            <person name="Gordon J.L."/>
            <person name="Armisen D."/>
            <person name="Proux-Wera E."/>
            <person name="Oheigeartaigh S.S."/>
            <person name="Byrne K.P."/>
            <person name="Wolfe K.H."/>
        </authorList>
    </citation>
    <scope>NUCLEOTIDE SEQUENCE [LARGE SCALE GENOMIC DNA]</scope>
    <source>
        <strain evidence="13">ATCC 10662 / CBS 1146 / NBRC 0425 / NCYC 2629 / NRRL Y-866</strain>
    </source>
</reference>
<dbReference type="InterPro" id="IPR013083">
    <property type="entry name" value="Znf_RING/FYVE/PHD"/>
</dbReference>
<gene>
    <name evidence="12" type="primary">TDEL0A02820</name>
    <name evidence="12" type="ORF">TDEL_0A02820</name>
</gene>
<dbReference type="InterPro" id="IPR019787">
    <property type="entry name" value="Znf_PHD-finger"/>
</dbReference>
<feature type="compositionally biased region" description="Acidic residues" evidence="9">
    <location>
        <begin position="140"/>
        <end position="153"/>
    </location>
</feature>
<dbReference type="PROSITE" id="PS01359">
    <property type="entry name" value="ZF_PHD_1"/>
    <property type="match status" value="1"/>
</dbReference>
<dbReference type="GO" id="GO:0006351">
    <property type="term" value="P:DNA-templated transcription"/>
    <property type="evidence" value="ECO:0007669"/>
    <property type="project" value="InterPro"/>
</dbReference>
<dbReference type="Pfam" id="PF07500">
    <property type="entry name" value="TFIIS_M"/>
    <property type="match status" value="1"/>
</dbReference>
<dbReference type="STRING" id="1076872.G8ZLX0"/>
<keyword evidence="4" id="KW-0479">Metal-binding</keyword>
<dbReference type="Gene3D" id="1.10.472.30">
    <property type="entry name" value="Transcription elongation factor S-II, central domain"/>
    <property type="match status" value="1"/>
</dbReference>
<dbReference type="eggNOG" id="KOG1634">
    <property type="taxonomic scope" value="Eukaryota"/>
</dbReference>
<dbReference type="GO" id="GO:0003682">
    <property type="term" value="F:chromatin binding"/>
    <property type="evidence" value="ECO:0007669"/>
    <property type="project" value="EnsemblFungi"/>
</dbReference>
<dbReference type="PROSITE" id="PS51321">
    <property type="entry name" value="TFIIS_CENTRAL"/>
    <property type="match status" value="1"/>
</dbReference>
<evidence type="ECO:0000259" key="10">
    <source>
        <dbReference type="PROSITE" id="PS50016"/>
    </source>
</evidence>
<feature type="compositionally biased region" description="Acidic residues" evidence="9">
    <location>
        <begin position="40"/>
        <end position="50"/>
    </location>
</feature>
<evidence type="ECO:0000256" key="6">
    <source>
        <dbReference type="ARBA" id="ARBA00022833"/>
    </source>
</evidence>
<dbReference type="SUPFAM" id="SSF57903">
    <property type="entry name" value="FYVE/PHD zinc finger"/>
    <property type="match status" value="1"/>
</dbReference>
<name>G8ZLX0_TORDE</name>
<comment type="function">
    <text evidence="1">Negative regulator of transcription elongation.</text>
</comment>
<dbReference type="PANTHER" id="PTHR11477:SF0">
    <property type="entry name" value="IP08861P-RELATED"/>
    <property type="match status" value="1"/>
</dbReference>
<feature type="region of interest" description="Disordered" evidence="9">
    <location>
        <begin position="1"/>
        <end position="52"/>
    </location>
</feature>
<dbReference type="KEGG" id="tdl:TDEL_0A02820"/>
<dbReference type="InterPro" id="IPR036575">
    <property type="entry name" value="TFIIS_cen_dom_sf"/>
</dbReference>
<dbReference type="GO" id="GO:0140002">
    <property type="term" value="F:histone H3K4me3 reader activity"/>
    <property type="evidence" value="ECO:0007669"/>
    <property type="project" value="EnsemblFungi"/>
</dbReference>
<dbReference type="Proteomes" id="UP000005627">
    <property type="component" value="Chromosome 1"/>
</dbReference>
<dbReference type="GO" id="GO:0008270">
    <property type="term" value="F:zinc ion binding"/>
    <property type="evidence" value="ECO:0007669"/>
    <property type="project" value="UniProtKB-KW"/>
</dbReference>
<keyword evidence="13" id="KW-1185">Reference proteome</keyword>
<evidence type="ECO:0000313" key="12">
    <source>
        <dbReference type="EMBL" id="CCE89614.1"/>
    </source>
</evidence>
<dbReference type="InterPro" id="IPR001965">
    <property type="entry name" value="Znf_PHD"/>
</dbReference>
<dbReference type="CDD" id="cd21542">
    <property type="entry name" value="SPOC_Bye1p-like"/>
    <property type="match status" value="1"/>
</dbReference>
<dbReference type="Pfam" id="PF00628">
    <property type="entry name" value="PHD"/>
    <property type="match status" value="1"/>
</dbReference>
<evidence type="ECO:0000313" key="13">
    <source>
        <dbReference type="Proteomes" id="UP000005627"/>
    </source>
</evidence>
<dbReference type="GO" id="GO:0000122">
    <property type="term" value="P:negative regulation of transcription by RNA polymerase II"/>
    <property type="evidence" value="ECO:0007669"/>
    <property type="project" value="EnsemblFungi"/>
</dbReference>
<evidence type="ECO:0000259" key="11">
    <source>
        <dbReference type="PROSITE" id="PS51321"/>
    </source>
</evidence>
<comment type="similarity">
    <text evidence="2">Belongs to the BYE1 family.</text>
</comment>
<dbReference type="SMART" id="SM00249">
    <property type="entry name" value="PHD"/>
    <property type="match status" value="1"/>
</dbReference>
<evidence type="ECO:0000256" key="7">
    <source>
        <dbReference type="ARBA" id="ARBA00023242"/>
    </source>
</evidence>
<evidence type="ECO:0000256" key="2">
    <source>
        <dbReference type="ARBA" id="ARBA00011050"/>
    </source>
</evidence>
<dbReference type="GO" id="GO:0000977">
    <property type="term" value="F:RNA polymerase II transcription regulatory region sequence-specific DNA binding"/>
    <property type="evidence" value="ECO:0007669"/>
    <property type="project" value="TreeGrafter"/>
</dbReference>
<proteinExistence type="inferred from homology"/>
<dbReference type="OrthoDB" id="79252at2759"/>
<organism evidence="12 13">
    <name type="scientific">Torulaspora delbrueckii</name>
    <name type="common">Yeast</name>
    <name type="synonym">Candida colliculosa</name>
    <dbReference type="NCBI Taxonomy" id="4950"/>
    <lineage>
        <taxon>Eukaryota</taxon>
        <taxon>Fungi</taxon>
        <taxon>Dikarya</taxon>
        <taxon>Ascomycota</taxon>
        <taxon>Saccharomycotina</taxon>
        <taxon>Saccharomycetes</taxon>
        <taxon>Saccharomycetales</taxon>
        <taxon>Saccharomycetaceae</taxon>
        <taxon>Torulaspora</taxon>
    </lineage>
</organism>
<dbReference type="RefSeq" id="XP_003678825.1">
    <property type="nucleotide sequence ID" value="XM_003678777.1"/>
</dbReference>
<dbReference type="SMART" id="SM00510">
    <property type="entry name" value="TFS2M"/>
    <property type="match status" value="1"/>
</dbReference>
<feature type="domain" description="PHD-type" evidence="10">
    <location>
        <begin position="52"/>
        <end position="115"/>
    </location>
</feature>
<evidence type="ECO:0000256" key="1">
    <source>
        <dbReference type="ARBA" id="ARBA00002311"/>
    </source>
</evidence>
<dbReference type="PANTHER" id="PTHR11477">
    <property type="entry name" value="TRANSCRIPTION FACTOR S-II ZINC FINGER DOMAIN-CONTAINING PROTEIN"/>
    <property type="match status" value="1"/>
</dbReference>
<dbReference type="Gene3D" id="3.30.40.10">
    <property type="entry name" value="Zinc/RING finger domain, C3HC4 (zinc finger)"/>
    <property type="match status" value="1"/>
</dbReference>
<evidence type="ECO:0000256" key="3">
    <source>
        <dbReference type="ARBA" id="ARBA00021616"/>
    </source>
</evidence>
<feature type="compositionally biased region" description="Basic and acidic residues" evidence="9">
    <location>
        <begin position="121"/>
        <end position="139"/>
    </location>
</feature>
<protein>
    <recommendedName>
        <fullName evidence="3">Transcription factor BYE1</fullName>
    </recommendedName>
</protein>
<evidence type="ECO:0000256" key="9">
    <source>
        <dbReference type="SAM" id="MobiDB-lite"/>
    </source>
</evidence>
<keyword evidence="7" id="KW-0539">Nucleus</keyword>
<dbReference type="SUPFAM" id="SSF46942">
    <property type="entry name" value="Elongation factor TFIIS domain 2"/>
    <property type="match status" value="1"/>
</dbReference>
<dbReference type="InParanoid" id="G8ZLX0"/>
<feature type="domain" description="TFIIS central" evidence="11">
    <location>
        <begin position="196"/>
        <end position="331"/>
    </location>
</feature>
<sequence>MSIRTSSRSTKGQNKYLQSMLEEEPEPYYKGQQNGAEKANEDDDNEDGDEGIVRCPVCGTNDDNYDAENDAYGDMVQCDGCNSWQHIRCMTNGQDSVNCLLDKDGKYHCDQCDPSRYSQLSEHEDQEFKLNNEDTRFMDDNFDDHNDEDDDEPVGGKRRRSRQQSRRSVSNGEGDHSVKRKKSLAASDDREGEARLRQNALKMFNDLFSKYIIPDTIEAEVYQLPNDIEENQDLADNMSKNLESELYEACLDKENNRLGKFYPEKVRSIFSNLKDKKNLTLKTHVVNGSLPLSKLATMSAQELANPDLQAFKEKVDSQSLDQLIIEQPNKPRWVKTHKGEELIEDENEFQENDMVYAKHVVTHHEEPDINIRNVSIPPGDPLATADQPDTKQEPEKVVQKEVLPDNNEVRVSYPEIDNEFLGNVTYLGSSKELENNPYKTAFGDAQLFVEGRLSRGKVLSYLHETQSSRTLLLYELIPKDDWNMEEYESAANFKKMHSFLINNDKIIGIKNKRRYEKNIYLIPSEGNESCFAIESILEKNNSRSSLSDNEKKLYLLVLVKPELLSQAR</sequence>
<dbReference type="GO" id="GO:0005634">
    <property type="term" value="C:nucleus"/>
    <property type="evidence" value="ECO:0007669"/>
    <property type="project" value="TreeGrafter"/>
</dbReference>
<dbReference type="InterPro" id="IPR019786">
    <property type="entry name" value="Zinc_finger_PHD-type_CS"/>
</dbReference>
<keyword evidence="6" id="KW-0862">Zinc</keyword>
<dbReference type="PROSITE" id="PS50016">
    <property type="entry name" value="ZF_PHD_2"/>
    <property type="match status" value="1"/>
</dbReference>
<feature type="compositionally biased region" description="Basic residues" evidence="9">
    <location>
        <begin position="156"/>
        <end position="165"/>
    </location>
</feature>
<accession>G8ZLX0</accession>
<feature type="region of interest" description="Disordered" evidence="9">
    <location>
        <begin position="116"/>
        <end position="192"/>
    </location>
</feature>
<dbReference type="GeneID" id="11503121"/>
<evidence type="ECO:0000256" key="4">
    <source>
        <dbReference type="ARBA" id="ARBA00022723"/>
    </source>
</evidence>
<dbReference type="InterPro" id="IPR003618">
    <property type="entry name" value="TFIIS_cen_dom"/>
</dbReference>
<dbReference type="FunCoup" id="G8ZLX0">
    <property type="interactions" value="30"/>
</dbReference>
<dbReference type="EMBL" id="HE616742">
    <property type="protein sequence ID" value="CCE89614.1"/>
    <property type="molecule type" value="Genomic_DNA"/>
</dbReference>
<keyword evidence="5 8" id="KW-0863">Zinc-finger</keyword>
<dbReference type="InterPro" id="IPR011011">
    <property type="entry name" value="Znf_FYVE_PHD"/>
</dbReference>
<feature type="region of interest" description="Disordered" evidence="9">
    <location>
        <begin position="370"/>
        <end position="392"/>
    </location>
</feature>
<evidence type="ECO:0000256" key="5">
    <source>
        <dbReference type="ARBA" id="ARBA00022771"/>
    </source>
</evidence>
<dbReference type="AlphaFoldDB" id="G8ZLX0"/>
<dbReference type="HOGENOM" id="CLU_495285_0_0_1"/>
<evidence type="ECO:0000256" key="8">
    <source>
        <dbReference type="PROSITE-ProRule" id="PRU00146"/>
    </source>
</evidence>
<feature type="compositionally biased region" description="Polar residues" evidence="9">
    <location>
        <begin position="1"/>
        <end position="17"/>
    </location>
</feature>